<dbReference type="InterPro" id="IPR004358">
    <property type="entry name" value="Sig_transdc_His_kin-like_C"/>
</dbReference>
<dbReference type="InterPro" id="IPR000014">
    <property type="entry name" value="PAS"/>
</dbReference>
<dbReference type="eggNOG" id="COG3852">
    <property type="taxonomic scope" value="Bacteria"/>
</dbReference>
<evidence type="ECO:0000259" key="15">
    <source>
        <dbReference type="PROSITE" id="PS50113"/>
    </source>
</evidence>
<feature type="domain" description="Response regulatory" evidence="13">
    <location>
        <begin position="11"/>
        <end position="127"/>
    </location>
</feature>
<dbReference type="InterPro" id="IPR005467">
    <property type="entry name" value="His_kinase_dom"/>
</dbReference>
<dbReference type="EMBL" id="CP001720">
    <property type="protein sequence ID" value="ACV64992.1"/>
    <property type="molecule type" value="Genomic_DNA"/>
</dbReference>
<comment type="catalytic activity">
    <reaction evidence="1">
        <text>ATP + protein L-histidine = ADP + protein N-phospho-L-histidine.</text>
        <dbReference type="EC" id="2.7.13.3"/>
    </reaction>
</comment>
<keyword evidence="17" id="KW-1185">Reference proteome</keyword>
<dbReference type="Pfam" id="PF13426">
    <property type="entry name" value="PAS_9"/>
    <property type="match status" value="2"/>
</dbReference>
<dbReference type="GO" id="GO:0000155">
    <property type="term" value="F:phosphorelay sensor kinase activity"/>
    <property type="evidence" value="ECO:0007669"/>
    <property type="project" value="InterPro"/>
</dbReference>
<keyword evidence="6" id="KW-0547">Nucleotide-binding</keyword>
<dbReference type="SUPFAM" id="SSF52172">
    <property type="entry name" value="CheY-like"/>
    <property type="match status" value="1"/>
</dbReference>
<gene>
    <name evidence="16" type="ordered locus">Dtox_4328</name>
</gene>
<dbReference type="Gene3D" id="3.40.50.2300">
    <property type="match status" value="1"/>
</dbReference>
<feature type="domain" description="Histidine kinase" evidence="12">
    <location>
        <begin position="407"/>
        <end position="611"/>
    </location>
</feature>
<reference evidence="16 17" key="1">
    <citation type="journal article" date="2009" name="Stand. Genomic Sci.">
        <title>Complete genome sequence of Desulfotomaculum acetoxidans type strain (5575).</title>
        <authorList>
            <person name="Spring S."/>
            <person name="Lapidus A."/>
            <person name="Schroder M."/>
            <person name="Gleim D."/>
            <person name="Sims D."/>
            <person name="Meincke L."/>
            <person name="Glavina Del Rio T."/>
            <person name="Tice H."/>
            <person name="Copeland A."/>
            <person name="Cheng J.F."/>
            <person name="Lucas S."/>
            <person name="Chen F."/>
            <person name="Nolan M."/>
            <person name="Bruce D."/>
            <person name="Goodwin L."/>
            <person name="Pitluck S."/>
            <person name="Ivanova N."/>
            <person name="Mavromatis K."/>
            <person name="Mikhailova N."/>
            <person name="Pati A."/>
            <person name="Chen A."/>
            <person name="Palaniappan K."/>
            <person name="Land M."/>
            <person name="Hauser L."/>
            <person name="Chang Y.J."/>
            <person name="Jeffries C.D."/>
            <person name="Chain P."/>
            <person name="Saunders E."/>
            <person name="Brettin T."/>
            <person name="Detter J.C."/>
            <person name="Goker M."/>
            <person name="Bristow J."/>
            <person name="Eisen J.A."/>
            <person name="Markowitz V."/>
            <person name="Hugenholtz P."/>
            <person name="Kyrpides N.C."/>
            <person name="Klenk H.P."/>
            <person name="Han C."/>
        </authorList>
    </citation>
    <scope>NUCLEOTIDE SEQUENCE [LARGE SCALE GENOMIC DNA]</scope>
    <source>
        <strain evidence="17">ATCC 49208 / DSM 771 / VKM B-1644</strain>
    </source>
</reference>
<feature type="domain" description="PAC" evidence="15">
    <location>
        <begin position="218"/>
        <end position="269"/>
    </location>
</feature>
<evidence type="ECO:0000256" key="10">
    <source>
        <dbReference type="ARBA" id="ARBA00024867"/>
    </source>
</evidence>
<dbReference type="InterPro" id="IPR000700">
    <property type="entry name" value="PAS-assoc_C"/>
</dbReference>
<dbReference type="Pfam" id="PF00072">
    <property type="entry name" value="Response_reg"/>
    <property type="match status" value="1"/>
</dbReference>
<evidence type="ECO:0000256" key="3">
    <source>
        <dbReference type="ARBA" id="ARBA00018672"/>
    </source>
</evidence>
<dbReference type="GO" id="GO:0005524">
    <property type="term" value="F:ATP binding"/>
    <property type="evidence" value="ECO:0007669"/>
    <property type="project" value="UniProtKB-KW"/>
</dbReference>
<name>C8W024_DESAS</name>
<evidence type="ECO:0000259" key="13">
    <source>
        <dbReference type="PROSITE" id="PS50110"/>
    </source>
</evidence>
<feature type="domain" description="PAS" evidence="14">
    <location>
        <begin position="139"/>
        <end position="193"/>
    </location>
</feature>
<dbReference type="InterPro" id="IPR001789">
    <property type="entry name" value="Sig_transdc_resp-reg_receiver"/>
</dbReference>
<comment type="function">
    <text evidence="10">May play the central regulatory role in sporulation. It may be an element of the effector pathway responsible for the activation of sporulation genes in response to nutritional stress. Spo0A may act in concert with spo0H (a sigma factor) to control the expression of some genes that are critical to the sporulation process.</text>
</comment>
<evidence type="ECO:0000256" key="1">
    <source>
        <dbReference type="ARBA" id="ARBA00000085"/>
    </source>
</evidence>
<dbReference type="NCBIfam" id="TIGR00229">
    <property type="entry name" value="sensory_box"/>
    <property type="match status" value="2"/>
</dbReference>
<dbReference type="Gene3D" id="1.10.287.130">
    <property type="match status" value="1"/>
</dbReference>
<feature type="domain" description="PAS" evidence="14">
    <location>
        <begin position="287"/>
        <end position="319"/>
    </location>
</feature>
<dbReference type="HOGENOM" id="CLU_000445_114_39_9"/>
<evidence type="ECO:0000259" key="14">
    <source>
        <dbReference type="PROSITE" id="PS50112"/>
    </source>
</evidence>
<evidence type="ECO:0000256" key="2">
    <source>
        <dbReference type="ARBA" id="ARBA00012438"/>
    </source>
</evidence>
<evidence type="ECO:0000256" key="4">
    <source>
        <dbReference type="ARBA" id="ARBA00022553"/>
    </source>
</evidence>
<organism evidence="16 17">
    <name type="scientific">Desulfofarcimen acetoxidans (strain ATCC 49208 / DSM 771 / KCTC 5769 / VKM B-1644 / 5575)</name>
    <name type="common">Desulfotomaculum acetoxidans</name>
    <dbReference type="NCBI Taxonomy" id="485916"/>
    <lineage>
        <taxon>Bacteria</taxon>
        <taxon>Bacillati</taxon>
        <taxon>Bacillota</taxon>
        <taxon>Clostridia</taxon>
        <taxon>Eubacteriales</taxon>
        <taxon>Peptococcaceae</taxon>
        <taxon>Desulfofarcimen</taxon>
    </lineage>
</organism>
<evidence type="ECO:0000256" key="7">
    <source>
        <dbReference type="ARBA" id="ARBA00022777"/>
    </source>
</evidence>
<dbReference type="SUPFAM" id="SSF55785">
    <property type="entry name" value="PYP-like sensor domain (PAS domain)"/>
    <property type="match status" value="2"/>
</dbReference>
<accession>C8W024</accession>
<dbReference type="PROSITE" id="PS50109">
    <property type="entry name" value="HIS_KIN"/>
    <property type="match status" value="1"/>
</dbReference>
<keyword evidence="5" id="KW-0808">Transferase</keyword>
<dbReference type="Proteomes" id="UP000002217">
    <property type="component" value="Chromosome"/>
</dbReference>
<dbReference type="InterPro" id="IPR035965">
    <property type="entry name" value="PAS-like_dom_sf"/>
</dbReference>
<keyword evidence="4 11" id="KW-0597">Phosphoprotein</keyword>
<dbReference type="STRING" id="485916.Dtox_4328"/>
<keyword evidence="9" id="KW-0902">Two-component regulatory system</keyword>
<keyword evidence="8" id="KW-0067">ATP-binding</keyword>
<feature type="modified residue" description="4-aspartylphosphate" evidence="11">
    <location>
        <position position="60"/>
    </location>
</feature>
<evidence type="ECO:0000256" key="11">
    <source>
        <dbReference type="PROSITE-ProRule" id="PRU00169"/>
    </source>
</evidence>
<evidence type="ECO:0000256" key="6">
    <source>
        <dbReference type="ARBA" id="ARBA00022741"/>
    </source>
</evidence>
<dbReference type="InterPro" id="IPR036097">
    <property type="entry name" value="HisK_dim/P_sf"/>
</dbReference>
<dbReference type="SMART" id="SM00086">
    <property type="entry name" value="PAC"/>
    <property type="match status" value="2"/>
</dbReference>
<dbReference type="SMART" id="SM00388">
    <property type="entry name" value="HisKA"/>
    <property type="match status" value="1"/>
</dbReference>
<dbReference type="Gene3D" id="3.30.450.20">
    <property type="entry name" value="PAS domain"/>
    <property type="match status" value="2"/>
</dbReference>
<proteinExistence type="predicted"/>
<dbReference type="CDD" id="cd00130">
    <property type="entry name" value="PAS"/>
    <property type="match status" value="2"/>
</dbReference>
<keyword evidence="7 16" id="KW-0418">Kinase</keyword>
<dbReference type="Pfam" id="PF02518">
    <property type="entry name" value="HATPase_c"/>
    <property type="match status" value="1"/>
</dbReference>
<dbReference type="EC" id="2.7.13.3" evidence="2"/>
<evidence type="ECO:0000256" key="9">
    <source>
        <dbReference type="ARBA" id="ARBA00023012"/>
    </source>
</evidence>
<dbReference type="PRINTS" id="PR00344">
    <property type="entry name" value="BCTRLSENSOR"/>
</dbReference>
<dbReference type="eggNOG" id="COG3706">
    <property type="taxonomic scope" value="Bacteria"/>
</dbReference>
<dbReference type="InterPro" id="IPR001610">
    <property type="entry name" value="PAC"/>
</dbReference>
<dbReference type="SMART" id="SM00448">
    <property type="entry name" value="REC"/>
    <property type="match status" value="1"/>
</dbReference>
<evidence type="ECO:0000313" key="17">
    <source>
        <dbReference type="Proteomes" id="UP000002217"/>
    </source>
</evidence>
<dbReference type="PROSITE" id="PS50112">
    <property type="entry name" value="PAS"/>
    <property type="match status" value="2"/>
</dbReference>
<evidence type="ECO:0000259" key="12">
    <source>
        <dbReference type="PROSITE" id="PS50109"/>
    </source>
</evidence>
<dbReference type="SUPFAM" id="SSF55874">
    <property type="entry name" value="ATPase domain of HSP90 chaperone/DNA topoisomerase II/histidine kinase"/>
    <property type="match status" value="1"/>
</dbReference>
<dbReference type="Pfam" id="PF00512">
    <property type="entry name" value="HisKA"/>
    <property type="match status" value="1"/>
</dbReference>
<dbReference type="SMART" id="SM00387">
    <property type="entry name" value="HATPase_c"/>
    <property type="match status" value="1"/>
</dbReference>
<dbReference type="AlphaFoldDB" id="C8W024"/>
<evidence type="ECO:0000256" key="5">
    <source>
        <dbReference type="ARBA" id="ARBA00022679"/>
    </source>
</evidence>
<dbReference type="PROSITE" id="PS50113">
    <property type="entry name" value="PAC"/>
    <property type="match status" value="1"/>
</dbReference>
<dbReference type="PROSITE" id="PS50110">
    <property type="entry name" value="RESPONSE_REGULATORY"/>
    <property type="match status" value="1"/>
</dbReference>
<sequence length="612" mass="69438">MNPNKLLKNQLVLIADDNKSTRILLRRILEQDGYTVIETQNGLEAINAFINFKPDLILLDILMPVMDGFETCTKLKLLPEANRVPVLIITDLNDNFSIEKAFLAGASEYIVKPIHSAVLRNRVKYLLHTKQIEDNLIAREKQLRDITSALGEGVFVVDNNGFIIFFNPEAENLLGWLHEDVLEKEVHQVIQLITNNGSVLSHKECPIYKTIFSGKPYSTEDYLLMRKDKTIFPSNIVTTPIKENDQVVGAVVAFRDISERKEAEEALRLSAELFSKAFNNSPCLMAIITQSDGRYITVNKAFPNITGYSYEEIINHTSVELNLWARPCDFTKISNLLSEKGVIYNQEVEWQLKSGELRKGLFSAEKININGKQCIMTVFNDITEIKRYEREITRLDQLNLVGEIAAGIAHEIRNPMTTVRGFLQIFSGKEEYANNKEHFKLMIKELDRANAIITEFLSLAKNKVLNLKMINLSTLIKGIYPLIQGDAARTEKYIHMELQDVPDLLIDEEEIRQMMLNLVLNGLQSMSPGQNLFIRLFQEENEVVLAVQDEGHGIPSNILDKVGIPFFTTKDHGTGLGLATCYSIATRHNATISFQSKDTGTTFFVKFKIKTF</sequence>
<dbReference type="Gene3D" id="3.30.565.10">
    <property type="entry name" value="Histidine kinase-like ATPase, C-terminal domain"/>
    <property type="match status" value="1"/>
</dbReference>
<protein>
    <recommendedName>
        <fullName evidence="3">Stage 0 sporulation protein A homolog</fullName>
        <ecNumber evidence="2">2.7.13.3</ecNumber>
    </recommendedName>
</protein>
<dbReference type="InterPro" id="IPR036890">
    <property type="entry name" value="HATPase_C_sf"/>
</dbReference>
<dbReference type="PANTHER" id="PTHR43065:SF46">
    <property type="entry name" value="C4-DICARBOXYLATE TRANSPORT SENSOR PROTEIN DCTB"/>
    <property type="match status" value="1"/>
</dbReference>
<dbReference type="KEGG" id="dae:Dtox_4328"/>
<dbReference type="PANTHER" id="PTHR43065">
    <property type="entry name" value="SENSOR HISTIDINE KINASE"/>
    <property type="match status" value="1"/>
</dbReference>
<dbReference type="SMART" id="SM00091">
    <property type="entry name" value="PAS"/>
    <property type="match status" value="2"/>
</dbReference>
<dbReference type="InterPro" id="IPR003594">
    <property type="entry name" value="HATPase_dom"/>
</dbReference>
<dbReference type="CDD" id="cd00082">
    <property type="entry name" value="HisKA"/>
    <property type="match status" value="1"/>
</dbReference>
<evidence type="ECO:0000313" key="16">
    <source>
        <dbReference type="EMBL" id="ACV64992.1"/>
    </source>
</evidence>
<dbReference type="RefSeq" id="WP_015759661.1">
    <property type="nucleotide sequence ID" value="NC_013216.1"/>
</dbReference>
<evidence type="ECO:0000256" key="8">
    <source>
        <dbReference type="ARBA" id="ARBA00022840"/>
    </source>
</evidence>
<dbReference type="SUPFAM" id="SSF47384">
    <property type="entry name" value="Homodimeric domain of signal transducing histidine kinase"/>
    <property type="match status" value="1"/>
</dbReference>
<dbReference type="InterPro" id="IPR011006">
    <property type="entry name" value="CheY-like_superfamily"/>
</dbReference>
<dbReference type="InterPro" id="IPR003661">
    <property type="entry name" value="HisK_dim/P_dom"/>
</dbReference>